<dbReference type="Pfam" id="PF00664">
    <property type="entry name" value="ABC_membrane"/>
    <property type="match status" value="1"/>
</dbReference>
<dbReference type="GO" id="GO:0005886">
    <property type="term" value="C:plasma membrane"/>
    <property type="evidence" value="ECO:0007669"/>
    <property type="project" value="UniProtKB-SubCell"/>
</dbReference>
<evidence type="ECO:0000259" key="11">
    <source>
        <dbReference type="PROSITE" id="PS50893"/>
    </source>
</evidence>
<dbReference type="SUPFAM" id="SSF52540">
    <property type="entry name" value="P-loop containing nucleoside triphosphate hydrolases"/>
    <property type="match status" value="1"/>
</dbReference>
<dbReference type="InterPro" id="IPR017871">
    <property type="entry name" value="ABC_transporter-like_CS"/>
</dbReference>
<dbReference type="NCBIfam" id="TIGR02204">
    <property type="entry name" value="MsbA_rel"/>
    <property type="match status" value="1"/>
</dbReference>
<evidence type="ECO:0000256" key="5">
    <source>
        <dbReference type="ARBA" id="ARBA00022840"/>
    </source>
</evidence>
<keyword evidence="3 10" id="KW-0812">Transmembrane</keyword>
<dbReference type="SUPFAM" id="SSF90123">
    <property type="entry name" value="ABC transporter transmembrane region"/>
    <property type="match status" value="1"/>
</dbReference>
<evidence type="ECO:0000256" key="2">
    <source>
        <dbReference type="ARBA" id="ARBA00005417"/>
    </source>
</evidence>
<dbReference type="GO" id="GO:0090374">
    <property type="term" value="P:oligopeptide export from mitochondrion"/>
    <property type="evidence" value="ECO:0007669"/>
    <property type="project" value="TreeGrafter"/>
</dbReference>
<dbReference type="AlphaFoldDB" id="A0AAW5QUW7"/>
<keyword evidence="7 10" id="KW-0472">Membrane</keyword>
<feature type="domain" description="ABC transporter" evidence="11">
    <location>
        <begin position="366"/>
        <end position="602"/>
    </location>
</feature>
<dbReference type="RefSeq" id="WP_261615287.1">
    <property type="nucleotide sequence ID" value="NZ_JALIDZ010000003.1"/>
</dbReference>
<dbReference type="InterPro" id="IPR039421">
    <property type="entry name" value="Type_1_exporter"/>
</dbReference>
<dbReference type="PROSITE" id="PS50893">
    <property type="entry name" value="ABC_TRANSPORTER_2"/>
    <property type="match status" value="1"/>
</dbReference>
<comment type="caution">
    <text evidence="13">The sequence shown here is derived from an EMBL/GenBank/DDBJ whole genome shotgun (WGS) entry which is preliminary data.</text>
</comment>
<comment type="similarity">
    <text evidence="2">Belongs to the ABC transporter superfamily.</text>
</comment>
<evidence type="ECO:0000256" key="7">
    <source>
        <dbReference type="ARBA" id="ARBA00023136"/>
    </source>
</evidence>
<feature type="transmembrane region" description="Helical" evidence="10">
    <location>
        <begin position="88"/>
        <end position="109"/>
    </location>
</feature>
<dbReference type="GO" id="GO:0016887">
    <property type="term" value="F:ATP hydrolysis activity"/>
    <property type="evidence" value="ECO:0007669"/>
    <property type="project" value="InterPro"/>
</dbReference>
<dbReference type="InterPro" id="IPR027417">
    <property type="entry name" value="P-loop_NTPase"/>
</dbReference>
<dbReference type="FunFam" id="3.40.50.300:FF:000218">
    <property type="entry name" value="Multidrug ABC transporter ATP-binding protein"/>
    <property type="match status" value="1"/>
</dbReference>
<dbReference type="Gene3D" id="3.40.50.300">
    <property type="entry name" value="P-loop containing nucleotide triphosphate hydrolases"/>
    <property type="match status" value="1"/>
</dbReference>
<feature type="region of interest" description="Disordered" evidence="9">
    <location>
        <begin position="1"/>
        <end position="27"/>
    </location>
</feature>
<comment type="subcellular location">
    <subcellularLocation>
        <location evidence="1">Cell membrane</location>
        <topology evidence="1">Multi-pass membrane protein</topology>
    </subcellularLocation>
</comment>
<dbReference type="Gene3D" id="1.20.1560.10">
    <property type="entry name" value="ABC transporter type 1, transmembrane domain"/>
    <property type="match status" value="1"/>
</dbReference>
<evidence type="ECO:0000259" key="12">
    <source>
        <dbReference type="PROSITE" id="PS50929"/>
    </source>
</evidence>
<dbReference type="InterPro" id="IPR011918">
    <property type="entry name" value="ABC_MsbA_ATP-bd"/>
</dbReference>
<dbReference type="InterPro" id="IPR036640">
    <property type="entry name" value="ABC1_TM_sf"/>
</dbReference>
<dbReference type="PROSITE" id="PS50929">
    <property type="entry name" value="ABC_TM1F"/>
    <property type="match status" value="1"/>
</dbReference>
<evidence type="ECO:0000256" key="3">
    <source>
        <dbReference type="ARBA" id="ARBA00022692"/>
    </source>
</evidence>
<name>A0AAW5QUW7_9HYPH</name>
<evidence type="ECO:0000256" key="6">
    <source>
        <dbReference type="ARBA" id="ARBA00022989"/>
    </source>
</evidence>
<feature type="transmembrane region" description="Helical" evidence="10">
    <location>
        <begin position="158"/>
        <end position="182"/>
    </location>
</feature>
<sequence>MARRKAPNEAGAETAQPVDGSANGRRPRQKLGPLRMLAPYVARYRVHVVLALIALVTAAGATLAVPQAVRRMIDFGFDSENTALVNQYFGMLIIVVLVLAAASASRYYLVTWLGERIVADVRADVFRRVIGLSADFFDTAQSGEVVSRLTADTTQIKAAVGASASIALRNLVLGIGAATLMVVTSPRLSMMVLIVIPVIVLPLVGFGRAVRKRQRDAQDTLADATAFASENIGAVRTLQAFTNEELADARFRAAVEESFDAARGTTKMRATLTFVALFLVFASVVAVLWYGAHDVLAGRMTPGTLGQFVLYAVFAAGALGELSQVWGEVQAAAGAAERLADLRDREPSVRAPEAPEALPEPPRGEVAFAHVSFAYPTRGDDRALHDVSFSVAPGETVAIVGPSGAGKSTLFHLLLRHYDPTDGTIRVDGVAIDRADPRAVRRRIAVVPQDTVIFAGTVADNIAYGRPGASDDEIRAAAVAAHVEEFVTAMPEGYRTMVGERGVTLSGGQRQRIAIARAILRDAPILLLDEATSALDAESETVVQMALDDLMQERTTLVIAHRLATVLNADRILVMEEGRIVEEGTHHSLIETGGLYARLARLQFDTDEGTLAERRAAREVSAR</sequence>
<dbReference type="EMBL" id="JALIDZ010000003">
    <property type="protein sequence ID" value="MCT8971715.1"/>
    <property type="molecule type" value="Genomic_DNA"/>
</dbReference>
<evidence type="ECO:0000256" key="8">
    <source>
        <dbReference type="ARBA" id="ARBA00024725"/>
    </source>
</evidence>
<protein>
    <submittedName>
        <fullName evidence="13">ABC transporter transmembrane domain-containing protein</fullName>
    </submittedName>
</protein>
<dbReference type="PROSITE" id="PS00211">
    <property type="entry name" value="ABC_TRANSPORTER_1"/>
    <property type="match status" value="1"/>
</dbReference>
<feature type="transmembrane region" description="Helical" evidence="10">
    <location>
        <begin position="44"/>
        <end position="68"/>
    </location>
</feature>
<organism evidence="13 14">
    <name type="scientific">Microbaculum marinisediminis</name>
    <dbReference type="NCBI Taxonomy" id="2931392"/>
    <lineage>
        <taxon>Bacteria</taxon>
        <taxon>Pseudomonadati</taxon>
        <taxon>Pseudomonadota</taxon>
        <taxon>Alphaproteobacteria</taxon>
        <taxon>Hyphomicrobiales</taxon>
        <taxon>Tepidamorphaceae</taxon>
        <taxon>Microbaculum</taxon>
    </lineage>
</organism>
<dbReference type="PANTHER" id="PTHR43394">
    <property type="entry name" value="ATP-DEPENDENT PERMEASE MDL1, MITOCHONDRIAL"/>
    <property type="match status" value="1"/>
</dbReference>
<gene>
    <name evidence="13" type="ORF">MUB46_07600</name>
</gene>
<dbReference type="Proteomes" id="UP001320898">
    <property type="component" value="Unassembled WGS sequence"/>
</dbReference>
<feature type="domain" description="ABC transmembrane type-1" evidence="12">
    <location>
        <begin position="49"/>
        <end position="331"/>
    </location>
</feature>
<keyword evidence="5" id="KW-0067">ATP-binding</keyword>
<keyword evidence="14" id="KW-1185">Reference proteome</keyword>
<dbReference type="InterPro" id="IPR011527">
    <property type="entry name" value="ABC1_TM_dom"/>
</dbReference>
<comment type="function">
    <text evidence="8">Part of an ABC transporter complex. Transmembrane domains (TMD) form a pore in the inner membrane and the ATP-binding domain (NBD) is responsible for energy generation.</text>
</comment>
<evidence type="ECO:0000256" key="10">
    <source>
        <dbReference type="SAM" id="Phobius"/>
    </source>
</evidence>
<dbReference type="SMART" id="SM00382">
    <property type="entry name" value="AAA"/>
    <property type="match status" value="1"/>
</dbReference>
<dbReference type="InterPro" id="IPR003593">
    <property type="entry name" value="AAA+_ATPase"/>
</dbReference>
<keyword evidence="6 10" id="KW-1133">Transmembrane helix</keyword>
<dbReference type="PANTHER" id="PTHR43394:SF1">
    <property type="entry name" value="ATP-BINDING CASSETTE SUB-FAMILY B MEMBER 10, MITOCHONDRIAL"/>
    <property type="match status" value="1"/>
</dbReference>
<evidence type="ECO:0000256" key="9">
    <source>
        <dbReference type="SAM" id="MobiDB-lite"/>
    </source>
</evidence>
<evidence type="ECO:0000256" key="4">
    <source>
        <dbReference type="ARBA" id="ARBA00022741"/>
    </source>
</evidence>
<proteinExistence type="inferred from homology"/>
<dbReference type="GO" id="GO:0015421">
    <property type="term" value="F:ABC-type oligopeptide transporter activity"/>
    <property type="evidence" value="ECO:0007669"/>
    <property type="project" value="TreeGrafter"/>
</dbReference>
<evidence type="ECO:0000256" key="1">
    <source>
        <dbReference type="ARBA" id="ARBA00004651"/>
    </source>
</evidence>
<dbReference type="CDD" id="cd18575">
    <property type="entry name" value="ABC_6TM_bac_exporter_ABCB8_10_like"/>
    <property type="match status" value="1"/>
</dbReference>
<reference evidence="13 14" key="1">
    <citation type="submission" date="2022-04" db="EMBL/GenBank/DDBJ databases">
        <authorList>
            <person name="Ye Y.-Q."/>
            <person name="Du Z.-J."/>
        </authorList>
    </citation>
    <scope>NUCLEOTIDE SEQUENCE [LARGE SCALE GENOMIC DNA]</scope>
    <source>
        <strain evidence="13 14">A6E488</strain>
    </source>
</reference>
<evidence type="ECO:0000313" key="13">
    <source>
        <dbReference type="EMBL" id="MCT8971715.1"/>
    </source>
</evidence>
<feature type="transmembrane region" description="Helical" evidence="10">
    <location>
        <begin position="188"/>
        <end position="206"/>
    </location>
</feature>
<keyword evidence="4" id="KW-0547">Nucleotide-binding</keyword>
<accession>A0AAW5QUW7</accession>
<dbReference type="GO" id="GO:0005524">
    <property type="term" value="F:ATP binding"/>
    <property type="evidence" value="ECO:0007669"/>
    <property type="project" value="UniProtKB-KW"/>
</dbReference>
<evidence type="ECO:0000313" key="14">
    <source>
        <dbReference type="Proteomes" id="UP001320898"/>
    </source>
</evidence>
<feature type="transmembrane region" description="Helical" evidence="10">
    <location>
        <begin position="272"/>
        <end position="292"/>
    </location>
</feature>
<dbReference type="InterPro" id="IPR003439">
    <property type="entry name" value="ABC_transporter-like_ATP-bd"/>
</dbReference>
<dbReference type="Pfam" id="PF00005">
    <property type="entry name" value="ABC_tran"/>
    <property type="match status" value="1"/>
</dbReference>